<dbReference type="SUPFAM" id="SSF111369">
    <property type="entry name" value="HlyD-like secretion proteins"/>
    <property type="match status" value="1"/>
</dbReference>
<dbReference type="InterPro" id="IPR006143">
    <property type="entry name" value="RND_pump_MFP"/>
</dbReference>
<feature type="domain" description="CusB-like beta-barrel" evidence="6">
    <location>
        <begin position="318"/>
        <end position="389"/>
    </location>
</feature>
<protein>
    <submittedName>
        <fullName evidence="7">Efflux RND transporter periplasmic adaptor subunit</fullName>
    </submittedName>
</protein>
<dbReference type="Pfam" id="PF25954">
    <property type="entry name" value="Beta-barrel_RND_2"/>
    <property type="match status" value="1"/>
</dbReference>
<evidence type="ECO:0000256" key="3">
    <source>
        <dbReference type="SAM" id="MobiDB-lite"/>
    </source>
</evidence>
<keyword evidence="4" id="KW-0812">Transmembrane</keyword>
<accession>A0A3S0SUC2</accession>
<feature type="domain" description="Multidrug resistance protein MdtA-like barrel-sandwich hybrid" evidence="5">
    <location>
        <begin position="150"/>
        <end position="296"/>
    </location>
</feature>
<keyword evidence="2" id="KW-0175">Coiled coil</keyword>
<organism evidence="7 8">
    <name type="scientific">Rhizobium chutanense</name>
    <dbReference type="NCBI Taxonomy" id="2035448"/>
    <lineage>
        <taxon>Bacteria</taxon>
        <taxon>Pseudomonadati</taxon>
        <taxon>Pseudomonadota</taxon>
        <taxon>Alphaproteobacteria</taxon>
        <taxon>Hyphomicrobiales</taxon>
        <taxon>Rhizobiaceae</taxon>
        <taxon>Rhizobium/Agrobacterium group</taxon>
        <taxon>Rhizobium</taxon>
    </lineage>
</organism>
<feature type="transmembrane region" description="Helical" evidence="4">
    <location>
        <begin position="67"/>
        <end position="86"/>
    </location>
</feature>
<evidence type="ECO:0000256" key="2">
    <source>
        <dbReference type="SAM" id="Coils"/>
    </source>
</evidence>
<evidence type="ECO:0000259" key="6">
    <source>
        <dbReference type="Pfam" id="PF25954"/>
    </source>
</evidence>
<dbReference type="Proteomes" id="UP000278081">
    <property type="component" value="Unassembled WGS sequence"/>
</dbReference>
<evidence type="ECO:0000313" key="7">
    <source>
        <dbReference type="EMBL" id="RUM00241.1"/>
    </source>
</evidence>
<dbReference type="GO" id="GO:1990281">
    <property type="term" value="C:efflux pump complex"/>
    <property type="evidence" value="ECO:0007669"/>
    <property type="project" value="TreeGrafter"/>
</dbReference>
<dbReference type="Pfam" id="PF25917">
    <property type="entry name" value="BSH_RND"/>
    <property type="match status" value="1"/>
</dbReference>
<evidence type="ECO:0000256" key="1">
    <source>
        <dbReference type="ARBA" id="ARBA00009477"/>
    </source>
</evidence>
<feature type="compositionally biased region" description="Basic and acidic residues" evidence="3">
    <location>
        <begin position="433"/>
        <end position="444"/>
    </location>
</feature>
<dbReference type="AlphaFoldDB" id="A0A3S0SUC2"/>
<comment type="similarity">
    <text evidence="1">Belongs to the membrane fusion protein (MFP) (TC 8.A.1) family.</text>
</comment>
<dbReference type="Gene3D" id="2.40.30.170">
    <property type="match status" value="1"/>
</dbReference>
<dbReference type="InterPro" id="IPR058792">
    <property type="entry name" value="Beta-barrel_RND_2"/>
</dbReference>
<dbReference type="OrthoDB" id="9806939at2"/>
<feature type="non-terminal residue" evidence="7">
    <location>
        <position position="452"/>
    </location>
</feature>
<dbReference type="EMBL" id="RJTJ01000027">
    <property type="protein sequence ID" value="RUM00241.1"/>
    <property type="molecule type" value="Genomic_DNA"/>
</dbReference>
<reference evidence="7 8" key="1">
    <citation type="submission" date="2018-11" db="EMBL/GenBank/DDBJ databases">
        <title>Rhizobium chutanense sp. nov., isolated from root nodules of Phaseolus vulgaris in China.</title>
        <authorList>
            <person name="Huo Y."/>
        </authorList>
    </citation>
    <scope>NUCLEOTIDE SEQUENCE [LARGE SCALE GENOMIC DNA]</scope>
    <source>
        <strain evidence="7 8">C16</strain>
    </source>
</reference>
<dbReference type="PANTHER" id="PTHR30469">
    <property type="entry name" value="MULTIDRUG RESISTANCE PROTEIN MDTA"/>
    <property type="match status" value="1"/>
</dbReference>
<evidence type="ECO:0000256" key="4">
    <source>
        <dbReference type="SAM" id="Phobius"/>
    </source>
</evidence>
<keyword evidence="4" id="KW-0472">Membrane</keyword>
<evidence type="ECO:0000259" key="5">
    <source>
        <dbReference type="Pfam" id="PF25917"/>
    </source>
</evidence>
<feature type="region of interest" description="Disordered" evidence="3">
    <location>
        <begin position="433"/>
        <end position="452"/>
    </location>
</feature>
<keyword evidence="4" id="KW-1133">Transmembrane helix</keyword>
<evidence type="ECO:0000313" key="8">
    <source>
        <dbReference type="Proteomes" id="UP000278081"/>
    </source>
</evidence>
<gene>
    <name evidence="7" type="ORF">EFR84_25100</name>
</gene>
<dbReference type="InterPro" id="IPR058625">
    <property type="entry name" value="MdtA-like_BSH"/>
</dbReference>
<name>A0A3S0SUC2_9HYPH</name>
<proteinExistence type="inferred from homology"/>
<sequence length="452" mass="47986">MWHQYSIAIEDGQKRVRGRGFATVGHSAGMNTTSEHDRNLAAKLRSLSIEPAAFKTEPPERQARRRVMPLAMLGLAATASLAVVLFSRPEMPERIETVLAGFAGRQGATTSTGEAEAPAEDAASEQVRAPVAASSTREITGSGYVVAPNIAIVFSKYEGRIVAVEVEAGDRVAAGQVLVRLDDAGARFALQGAEIVRQSAELTLAVKNIELVQARSTLARTERLAGRDAMSAQALEEAKTAFDRAENAALQARQDVAKADLDIDKAREQMEALTVQAPISGTVTRLNAHIGDTVLSREDSVRENESLLVIADTANMVIDADVAETNIGQMGPGLKGEAVLDGFPDQPFAVEVSRIAPMISREKGTVTLRLSLSSPPPGMRPAMAARIRLLVGEAGAGAHHPPSSFEAPASGLRTSATVLLRFVPWGSSFENSVDHDDELSHGGDEGDLGWFA</sequence>
<feature type="coiled-coil region" evidence="2">
    <location>
        <begin position="235"/>
        <end position="276"/>
    </location>
</feature>
<dbReference type="PANTHER" id="PTHR30469:SF15">
    <property type="entry name" value="HLYD FAMILY OF SECRETION PROTEINS"/>
    <property type="match status" value="1"/>
</dbReference>
<dbReference type="GO" id="GO:0015562">
    <property type="term" value="F:efflux transmembrane transporter activity"/>
    <property type="evidence" value="ECO:0007669"/>
    <property type="project" value="TreeGrafter"/>
</dbReference>
<dbReference type="NCBIfam" id="TIGR01730">
    <property type="entry name" value="RND_mfp"/>
    <property type="match status" value="1"/>
</dbReference>
<dbReference type="Gene3D" id="2.40.50.100">
    <property type="match status" value="2"/>
</dbReference>
<comment type="caution">
    <text evidence="7">The sequence shown here is derived from an EMBL/GenBank/DDBJ whole genome shotgun (WGS) entry which is preliminary data.</text>
</comment>